<keyword evidence="3" id="KW-1185">Reference proteome</keyword>
<evidence type="ECO:0000313" key="3">
    <source>
        <dbReference type="Proteomes" id="UP000799424"/>
    </source>
</evidence>
<evidence type="ECO:0000256" key="1">
    <source>
        <dbReference type="SAM" id="MobiDB-lite"/>
    </source>
</evidence>
<proteinExistence type="predicted"/>
<dbReference type="Proteomes" id="UP000799424">
    <property type="component" value="Unassembled WGS sequence"/>
</dbReference>
<dbReference type="AlphaFoldDB" id="A0A6A6ZTR5"/>
<name>A0A6A6ZTR5_9PLEO</name>
<reference evidence="2" key="1">
    <citation type="journal article" date="2020" name="Stud. Mycol.">
        <title>101 Dothideomycetes genomes: a test case for predicting lifestyles and emergence of pathogens.</title>
        <authorList>
            <person name="Haridas S."/>
            <person name="Albert R."/>
            <person name="Binder M."/>
            <person name="Bloem J."/>
            <person name="Labutti K."/>
            <person name="Salamov A."/>
            <person name="Andreopoulos B."/>
            <person name="Baker S."/>
            <person name="Barry K."/>
            <person name="Bills G."/>
            <person name="Bluhm B."/>
            <person name="Cannon C."/>
            <person name="Castanera R."/>
            <person name="Culley D."/>
            <person name="Daum C."/>
            <person name="Ezra D."/>
            <person name="Gonzalez J."/>
            <person name="Henrissat B."/>
            <person name="Kuo A."/>
            <person name="Liang C."/>
            <person name="Lipzen A."/>
            <person name="Lutzoni F."/>
            <person name="Magnuson J."/>
            <person name="Mondo S."/>
            <person name="Nolan M."/>
            <person name="Ohm R."/>
            <person name="Pangilinan J."/>
            <person name="Park H.-J."/>
            <person name="Ramirez L."/>
            <person name="Alfaro M."/>
            <person name="Sun H."/>
            <person name="Tritt A."/>
            <person name="Yoshinaga Y."/>
            <person name="Zwiers L.-H."/>
            <person name="Turgeon B."/>
            <person name="Goodwin S."/>
            <person name="Spatafora J."/>
            <person name="Crous P."/>
            <person name="Grigoriev I."/>
        </authorList>
    </citation>
    <scope>NUCLEOTIDE SEQUENCE</scope>
    <source>
        <strain evidence="2">CBS 113818</strain>
    </source>
</reference>
<feature type="compositionally biased region" description="Polar residues" evidence="1">
    <location>
        <begin position="219"/>
        <end position="232"/>
    </location>
</feature>
<protein>
    <submittedName>
        <fullName evidence="2">Uncharacterized protein</fullName>
    </submittedName>
</protein>
<accession>A0A6A6ZTR5</accession>
<feature type="compositionally biased region" description="Basic and acidic residues" evidence="1">
    <location>
        <begin position="248"/>
        <end position="267"/>
    </location>
</feature>
<feature type="region of interest" description="Disordered" evidence="1">
    <location>
        <begin position="198"/>
        <end position="267"/>
    </location>
</feature>
<gene>
    <name evidence="2" type="ORF">CC86DRAFT_384283</name>
</gene>
<evidence type="ECO:0000313" key="2">
    <source>
        <dbReference type="EMBL" id="KAF2823727.1"/>
    </source>
</evidence>
<dbReference type="EMBL" id="MU006231">
    <property type="protein sequence ID" value="KAF2823727.1"/>
    <property type="molecule type" value="Genomic_DNA"/>
</dbReference>
<organism evidence="2 3">
    <name type="scientific">Ophiobolus disseminans</name>
    <dbReference type="NCBI Taxonomy" id="1469910"/>
    <lineage>
        <taxon>Eukaryota</taxon>
        <taxon>Fungi</taxon>
        <taxon>Dikarya</taxon>
        <taxon>Ascomycota</taxon>
        <taxon>Pezizomycotina</taxon>
        <taxon>Dothideomycetes</taxon>
        <taxon>Pleosporomycetidae</taxon>
        <taxon>Pleosporales</taxon>
        <taxon>Pleosporineae</taxon>
        <taxon>Phaeosphaeriaceae</taxon>
        <taxon>Ophiobolus</taxon>
    </lineage>
</organism>
<sequence>MLASHALDGRLEITPEEAQLRTQLRFRHDPLQPKQHAHRRNTCVARPSSTLHSPGCCEASDVNTATIFAAATTSTRKHRNYTSDLGRQTAARAVIFTPSRPLLRLPDTQPSTDRRGRYMTTDIVCDASKRSPRRRWKMHDRWRRQRTQDERIECVRLRDSGTPCLTTCKYLSFATGRRLAEDGIARSSVRLFSAPAAKTRRPHVLNASSRHASKAHPTPGTTQDSETSSTNARACRKQEPKQPSAEAIRVDTHLDTHCNGRNEAGRG</sequence>